<accession>A0A2S6H4R8</accession>
<keyword evidence="2" id="KW-1185">Reference proteome</keyword>
<gene>
    <name evidence="1" type="ORF">B0F88_104232</name>
</gene>
<dbReference type="RefSeq" id="WP_104423223.1">
    <property type="nucleotide sequence ID" value="NZ_PTIY01000004.1"/>
</dbReference>
<dbReference type="Pfam" id="PF11747">
    <property type="entry name" value="RebB"/>
    <property type="match status" value="1"/>
</dbReference>
<proteinExistence type="predicted"/>
<evidence type="ECO:0000313" key="2">
    <source>
        <dbReference type="Proteomes" id="UP000238071"/>
    </source>
</evidence>
<evidence type="ECO:0000313" key="1">
    <source>
        <dbReference type="EMBL" id="PPK72437.1"/>
    </source>
</evidence>
<comment type="caution">
    <text evidence="1">The sequence shown here is derived from an EMBL/GenBank/DDBJ whole genome shotgun (WGS) entry which is preliminary data.</text>
</comment>
<dbReference type="EMBL" id="PTIY01000004">
    <property type="protein sequence ID" value="PPK72437.1"/>
    <property type="molecule type" value="Genomic_DNA"/>
</dbReference>
<dbReference type="Proteomes" id="UP000238071">
    <property type="component" value="Unassembled WGS sequence"/>
</dbReference>
<sequence length="80" mass="8443">MANPDPQVNPQITDAITQTNVKVVGESPWEALGVAYQALAHSTSLSMENAMQTQGGMQQVGNSATSVICTMLLKVEPKSP</sequence>
<reference evidence="1 2" key="1">
    <citation type="submission" date="2018-02" db="EMBL/GenBank/DDBJ databases">
        <title>Subsurface microbial communities from deep shales in Ohio and West Virginia, USA.</title>
        <authorList>
            <person name="Wrighton K."/>
        </authorList>
    </citation>
    <scope>NUCLEOTIDE SEQUENCE [LARGE SCALE GENOMIC DNA]</scope>
    <source>
        <strain evidence="1 2">OWC-G53F</strain>
    </source>
</reference>
<dbReference type="AlphaFoldDB" id="A0A2S6H4R8"/>
<name>A0A2S6H4R8_9GAMM</name>
<dbReference type="OrthoDB" id="5900848at2"/>
<organism evidence="1 2">
    <name type="scientific">Methylobacter tundripaludum</name>
    <dbReference type="NCBI Taxonomy" id="173365"/>
    <lineage>
        <taxon>Bacteria</taxon>
        <taxon>Pseudomonadati</taxon>
        <taxon>Pseudomonadota</taxon>
        <taxon>Gammaproteobacteria</taxon>
        <taxon>Methylococcales</taxon>
        <taxon>Methylococcaceae</taxon>
        <taxon>Methylobacter</taxon>
    </lineage>
</organism>
<protein>
    <submittedName>
        <fullName evidence="1">Killing trait domain-containing protein</fullName>
    </submittedName>
</protein>
<dbReference type="InterPro" id="IPR021070">
    <property type="entry name" value="Killing_trait_RebB"/>
</dbReference>